<name>A0A1Q2CPV9_9ACTN</name>
<dbReference type="EMBL" id="CP019606">
    <property type="protein sequence ID" value="AQP48070.1"/>
    <property type="molecule type" value="Genomic_DNA"/>
</dbReference>
<gene>
    <name evidence="2" type="ORF">BW730_11810</name>
</gene>
<protein>
    <submittedName>
        <fullName evidence="2">Uncharacterized protein</fullName>
    </submittedName>
</protein>
<evidence type="ECO:0000313" key="2">
    <source>
        <dbReference type="EMBL" id="AQP48070.1"/>
    </source>
</evidence>
<dbReference type="AlphaFoldDB" id="A0A1Q2CPV9"/>
<accession>A0A1Q2CPV9</accession>
<keyword evidence="3" id="KW-1185">Reference proteome</keyword>
<sequence>MNYPDCVPLTRRSALALLAVSGLTGCSFSPIVWESTEANPDGEESGAAGKEVRPDYFAQSPDSDARTLDEGAMSSQWVSTPHFDARLDRTFVGAELGAKTSRQVREPTPIRAPEGHELVAFTMEAGSPVFGDGGKDGGEHVAQVAIEVNEAIKLPLTAPFGVFSPAEGYARPWALVILCVRQGESVKLAVRDEGKTVRVDLRTGAPEVDADWAATRGFRERVTIGVSETSAVLRRDIQTDKVNDQVQRSNFRLGLKPDAGGGLVPWLTTEGWAPDGSQWLYVKMNALVTFTPATPAIILTLDVPRSFVYQAGTSTPIEAQPLEGGITTEQIQRESKTLDVTWSIPDGDTEARLTCNPVGRMVARYTDHPDVAAQFIGAPQQVMFRLKFTPMER</sequence>
<organism evidence="2 3">
    <name type="scientific">Tessaracoccus aquimaris</name>
    <dbReference type="NCBI Taxonomy" id="1332264"/>
    <lineage>
        <taxon>Bacteria</taxon>
        <taxon>Bacillati</taxon>
        <taxon>Actinomycetota</taxon>
        <taxon>Actinomycetes</taxon>
        <taxon>Propionibacteriales</taxon>
        <taxon>Propionibacteriaceae</taxon>
        <taxon>Tessaracoccus</taxon>
    </lineage>
</organism>
<dbReference type="Proteomes" id="UP000188145">
    <property type="component" value="Chromosome"/>
</dbReference>
<dbReference type="KEGG" id="tes:BW730_11810"/>
<feature type="region of interest" description="Disordered" evidence="1">
    <location>
        <begin position="37"/>
        <end position="74"/>
    </location>
</feature>
<proteinExistence type="predicted"/>
<reference evidence="3" key="1">
    <citation type="submission" date="2017-02" db="EMBL/GenBank/DDBJ databases">
        <title>Tessaracoccus aquaemaris sp. nov., isolated from the intestine of a Korean rockfish, Sebastes schlegelii, in a marine aquaculture pond.</title>
        <authorList>
            <person name="Tak E.J."/>
            <person name="Bae J.-W."/>
        </authorList>
    </citation>
    <scope>NUCLEOTIDE SEQUENCE [LARGE SCALE GENOMIC DNA]</scope>
    <source>
        <strain evidence="3">NSG39</strain>
    </source>
</reference>
<evidence type="ECO:0000256" key="1">
    <source>
        <dbReference type="SAM" id="MobiDB-lite"/>
    </source>
</evidence>
<evidence type="ECO:0000313" key="3">
    <source>
        <dbReference type="Proteomes" id="UP000188145"/>
    </source>
</evidence>